<dbReference type="Pfam" id="PF12802">
    <property type="entry name" value="MarR_2"/>
    <property type="match status" value="1"/>
</dbReference>
<dbReference type="InterPro" id="IPR036390">
    <property type="entry name" value="WH_DNA-bd_sf"/>
</dbReference>
<feature type="domain" description="HTH marR-type" evidence="2">
    <location>
        <begin position="32"/>
        <end position="163"/>
    </location>
</feature>
<proteinExistence type="predicted"/>
<keyword evidence="4" id="KW-1185">Reference proteome</keyword>
<feature type="region of interest" description="Disordered" evidence="1">
    <location>
        <begin position="1"/>
        <end position="31"/>
    </location>
</feature>
<organism evidence="3 4">
    <name type="scientific">Streptomyces plumbiresistens</name>
    <dbReference type="NCBI Taxonomy" id="511811"/>
    <lineage>
        <taxon>Bacteria</taxon>
        <taxon>Bacillati</taxon>
        <taxon>Actinomycetota</taxon>
        <taxon>Actinomycetes</taxon>
        <taxon>Kitasatosporales</taxon>
        <taxon>Streptomycetaceae</taxon>
        <taxon>Streptomyces</taxon>
    </lineage>
</organism>
<dbReference type="InterPro" id="IPR036388">
    <property type="entry name" value="WH-like_DNA-bd_sf"/>
</dbReference>
<dbReference type="SUPFAM" id="SSF46785">
    <property type="entry name" value="Winged helix' DNA-binding domain"/>
    <property type="match status" value="1"/>
</dbReference>
<dbReference type="InterPro" id="IPR000835">
    <property type="entry name" value="HTH_MarR-typ"/>
</dbReference>
<reference evidence="4" key="1">
    <citation type="journal article" date="2019" name="Int. J. Syst. Evol. Microbiol.">
        <title>The Global Catalogue of Microorganisms (GCM) 10K type strain sequencing project: providing services to taxonomists for standard genome sequencing and annotation.</title>
        <authorList>
            <consortium name="The Broad Institute Genomics Platform"/>
            <consortium name="The Broad Institute Genome Sequencing Center for Infectious Disease"/>
            <person name="Wu L."/>
            <person name="Ma J."/>
        </authorList>
    </citation>
    <scope>NUCLEOTIDE SEQUENCE [LARGE SCALE GENOMIC DNA]</scope>
    <source>
        <strain evidence="4">JCM 16924</strain>
    </source>
</reference>
<dbReference type="PRINTS" id="PR00598">
    <property type="entry name" value="HTHMARR"/>
</dbReference>
<dbReference type="PROSITE" id="PS50995">
    <property type="entry name" value="HTH_MARR_2"/>
    <property type="match status" value="1"/>
</dbReference>
<protein>
    <recommendedName>
        <fullName evidence="2">HTH marR-type domain-containing protein</fullName>
    </recommendedName>
</protein>
<dbReference type="PANTHER" id="PTHR33164">
    <property type="entry name" value="TRANSCRIPTIONAL REGULATOR, MARR FAMILY"/>
    <property type="match status" value="1"/>
</dbReference>
<dbReference type="InterPro" id="IPR039422">
    <property type="entry name" value="MarR/SlyA-like"/>
</dbReference>
<evidence type="ECO:0000259" key="2">
    <source>
        <dbReference type="PROSITE" id="PS50995"/>
    </source>
</evidence>
<sequence length="171" mass="18314">MASERSGGTAPATSAPVSSPISDDTPESAGPDSRLALLLARHGGATDTWIREALTASGVTPRQAVVLMYLDGGQLGQRDLGARLRVDPSVLVALLNALEDRDLVRRRRDPADRRRHIVEITEAGTAAVTKLDASIGRVEDELFADLTPQERDTLRSLLARVRTTYDGACDA</sequence>
<gene>
    <name evidence="3" type="ORF">GCM10022232_71700</name>
</gene>
<dbReference type="Proteomes" id="UP001500456">
    <property type="component" value="Unassembled WGS sequence"/>
</dbReference>
<accession>A0ABP7SXL4</accession>
<name>A0ABP7SXL4_9ACTN</name>
<dbReference type="EMBL" id="BAAAZX010000026">
    <property type="protein sequence ID" value="GAA4017774.1"/>
    <property type="molecule type" value="Genomic_DNA"/>
</dbReference>
<dbReference type="PANTHER" id="PTHR33164:SF57">
    <property type="entry name" value="MARR-FAMILY TRANSCRIPTIONAL REGULATOR"/>
    <property type="match status" value="1"/>
</dbReference>
<dbReference type="SMART" id="SM00347">
    <property type="entry name" value="HTH_MARR"/>
    <property type="match status" value="1"/>
</dbReference>
<dbReference type="RefSeq" id="WP_266432328.1">
    <property type="nucleotide sequence ID" value="NZ_BAAAZX010000026.1"/>
</dbReference>
<feature type="compositionally biased region" description="Polar residues" evidence="1">
    <location>
        <begin position="11"/>
        <end position="22"/>
    </location>
</feature>
<evidence type="ECO:0000313" key="3">
    <source>
        <dbReference type="EMBL" id="GAA4017774.1"/>
    </source>
</evidence>
<comment type="caution">
    <text evidence="3">The sequence shown here is derived from an EMBL/GenBank/DDBJ whole genome shotgun (WGS) entry which is preliminary data.</text>
</comment>
<evidence type="ECO:0000256" key="1">
    <source>
        <dbReference type="SAM" id="MobiDB-lite"/>
    </source>
</evidence>
<dbReference type="Gene3D" id="1.10.10.10">
    <property type="entry name" value="Winged helix-like DNA-binding domain superfamily/Winged helix DNA-binding domain"/>
    <property type="match status" value="1"/>
</dbReference>
<evidence type="ECO:0000313" key="4">
    <source>
        <dbReference type="Proteomes" id="UP001500456"/>
    </source>
</evidence>